<dbReference type="Pfam" id="PF00254">
    <property type="entry name" value="FKBP_C"/>
    <property type="match status" value="1"/>
</dbReference>
<name>A0A0E3SA07_9EURY</name>
<keyword evidence="12" id="KW-1185">Reference proteome</keyword>
<dbReference type="GO" id="GO:0003755">
    <property type="term" value="F:peptidyl-prolyl cis-trans isomerase activity"/>
    <property type="evidence" value="ECO:0007669"/>
    <property type="project" value="UniProtKB-UniRule"/>
</dbReference>
<accession>A0A0E3SA07</accession>
<keyword evidence="6" id="KW-0143">Chaperone</keyword>
<comment type="catalytic activity">
    <reaction evidence="1 8 9">
        <text>[protein]-peptidylproline (omega=180) = [protein]-peptidylproline (omega=0)</text>
        <dbReference type="Rhea" id="RHEA:16237"/>
        <dbReference type="Rhea" id="RHEA-COMP:10747"/>
        <dbReference type="Rhea" id="RHEA-COMP:10748"/>
        <dbReference type="ChEBI" id="CHEBI:83833"/>
        <dbReference type="ChEBI" id="CHEBI:83834"/>
        <dbReference type="EC" id="5.2.1.8"/>
    </reaction>
</comment>
<evidence type="ECO:0000256" key="7">
    <source>
        <dbReference type="ARBA" id="ARBA00023235"/>
    </source>
</evidence>
<comment type="subcellular location">
    <subcellularLocation>
        <location evidence="2">Cytoplasm</location>
    </subcellularLocation>
</comment>
<dbReference type="EMBL" id="CP009516">
    <property type="protein sequence ID" value="AKB77591.1"/>
    <property type="molecule type" value="Genomic_DNA"/>
</dbReference>
<evidence type="ECO:0000313" key="12">
    <source>
        <dbReference type="Proteomes" id="UP000033101"/>
    </source>
</evidence>
<dbReference type="KEGG" id="mhor:MSHOH_1108"/>
<protein>
    <recommendedName>
        <fullName evidence="9">Peptidyl-prolyl cis-trans isomerase</fullName>
        <ecNumber evidence="9">5.2.1.8</ecNumber>
    </recommendedName>
</protein>
<dbReference type="AlphaFoldDB" id="A0A0E3SA07"/>
<dbReference type="HOGENOM" id="CLU_098197_2_0_2"/>
<dbReference type="SUPFAM" id="SSF54534">
    <property type="entry name" value="FKBP-like"/>
    <property type="match status" value="1"/>
</dbReference>
<keyword evidence="4" id="KW-0963">Cytoplasm</keyword>
<dbReference type="InterPro" id="IPR046357">
    <property type="entry name" value="PPIase_dom_sf"/>
</dbReference>
<dbReference type="PROSITE" id="PS50059">
    <property type="entry name" value="FKBP_PPIASE"/>
    <property type="match status" value="1"/>
</dbReference>
<dbReference type="PANTHER" id="PTHR47861:SF3">
    <property type="entry name" value="FKBP-TYPE PEPTIDYL-PROLYL CIS-TRANS ISOMERASE SLYD"/>
    <property type="match status" value="1"/>
</dbReference>
<feature type="domain" description="PPIase FKBP-type" evidence="10">
    <location>
        <begin position="39"/>
        <end position="127"/>
    </location>
</feature>
<dbReference type="EC" id="5.2.1.8" evidence="9"/>
<dbReference type="PATRIC" id="fig|1434110.4.peg.1379"/>
<evidence type="ECO:0000256" key="2">
    <source>
        <dbReference type="ARBA" id="ARBA00004496"/>
    </source>
</evidence>
<evidence type="ECO:0000256" key="8">
    <source>
        <dbReference type="PROSITE-ProRule" id="PRU00277"/>
    </source>
</evidence>
<evidence type="ECO:0000256" key="4">
    <source>
        <dbReference type="ARBA" id="ARBA00022490"/>
    </source>
</evidence>
<evidence type="ECO:0000256" key="1">
    <source>
        <dbReference type="ARBA" id="ARBA00000971"/>
    </source>
</evidence>
<dbReference type="GeneID" id="24830270"/>
<dbReference type="PANTHER" id="PTHR47861">
    <property type="entry name" value="FKBP-TYPE PEPTIDYL-PROLYL CIS-TRANS ISOMERASE SLYD"/>
    <property type="match status" value="1"/>
</dbReference>
<proteinExistence type="inferred from homology"/>
<dbReference type="GO" id="GO:0005737">
    <property type="term" value="C:cytoplasm"/>
    <property type="evidence" value="ECO:0007669"/>
    <property type="project" value="UniProtKB-SubCell"/>
</dbReference>
<sequence length="184" mass="20024">MRVGKGLIYFLTILLLGSIVLGSGCTDNGSGEGRAVRSGDTVKVDYVGKLENGMVFDTSIKETAEKEGIYVQERNYIPLTFTVGAGQMISGFDEAVIGMRVGEEKTVTLPPEEAYGEYDEAQVQAVPLEELNMSEKPEVGQVYSSIYGSQFRVIAVNETHVTFDANHELAGKTLVFDIKLVSIE</sequence>
<keyword evidence="5 8" id="KW-0697">Rotamase</keyword>
<keyword evidence="7 8" id="KW-0413">Isomerase</keyword>
<evidence type="ECO:0000256" key="3">
    <source>
        <dbReference type="ARBA" id="ARBA00006577"/>
    </source>
</evidence>
<evidence type="ECO:0000313" key="11">
    <source>
        <dbReference type="EMBL" id="AKB77591.1"/>
    </source>
</evidence>
<dbReference type="InterPro" id="IPR001179">
    <property type="entry name" value="PPIase_FKBP_dom"/>
</dbReference>
<dbReference type="RefSeq" id="WP_048138083.1">
    <property type="nucleotide sequence ID" value="NZ_CP009516.1"/>
</dbReference>
<dbReference type="Proteomes" id="UP000033101">
    <property type="component" value="Chromosome"/>
</dbReference>
<organism evidence="11 12">
    <name type="scientific">Methanosarcina horonobensis HB-1 = JCM 15518</name>
    <dbReference type="NCBI Taxonomy" id="1434110"/>
    <lineage>
        <taxon>Archaea</taxon>
        <taxon>Methanobacteriati</taxon>
        <taxon>Methanobacteriota</taxon>
        <taxon>Stenosarchaea group</taxon>
        <taxon>Methanomicrobia</taxon>
        <taxon>Methanosarcinales</taxon>
        <taxon>Methanosarcinaceae</taxon>
        <taxon>Methanosarcina</taxon>
    </lineage>
</organism>
<comment type="similarity">
    <text evidence="3 9">Belongs to the FKBP-type PPIase family.</text>
</comment>
<reference evidence="11 12" key="1">
    <citation type="submission" date="2014-07" db="EMBL/GenBank/DDBJ databases">
        <title>Methanogenic archaea and the global carbon cycle.</title>
        <authorList>
            <person name="Henriksen J.R."/>
            <person name="Luke J."/>
            <person name="Reinhart S."/>
            <person name="Benedict M.N."/>
            <person name="Youngblut N.D."/>
            <person name="Metcalf M.E."/>
            <person name="Whitaker R.J."/>
            <person name="Metcalf W.W."/>
        </authorList>
    </citation>
    <scope>NUCLEOTIDE SEQUENCE [LARGE SCALE GENOMIC DNA]</scope>
    <source>
        <strain evidence="11 12">HB-1</strain>
    </source>
</reference>
<evidence type="ECO:0000259" key="10">
    <source>
        <dbReference type="PROSITE" id="PS50059"/>
    </source>
</evidence>
<evidence type="ECO:0000256" key="5">
    <source>
        <dbReference type="ARBA" id="ARBA00023110"/>
    </source>
</evidence>
<gene>
    <name evidence="11" type="ORF">MSHOH_1108</name>
</gene>
<dbReference type="PROSITE" id="PS51257">
    <property type="entry name" value="PROKAR_LIPOPROTEIN"/>
    <property type="match status" value="1"/>
</dbReference>
<dbReference type="GO" id="GO:0042026">
    <property type="term" value="P:protein refolding"/>
    <property type="evidence" value="ECO:0007669"/>
    <property type="project" value="UniProtKB-ARBA"/>
</dbReference>
<dbReference type="STRING" id="1434110.MSHOH_1108"/>
<evidence type="ECO:0000256" key="6">
    <source>
        <dbReference type="ARBA" id="ARBA00023186"/>
    </source>
</evidence>
<dbReference type="Gene3D" id="3.10.50.40">
    <property type="match status" value="1"/>
</dbReference>
<dbReference type="OrthoDB" id="8615at2157"/>
<evidence type="ECO:0000256" key="9">
    <source>
        <dbReference type="RuleBase" id="RU003915"/>
    </source>
</evidence>